<dbReference type="Pfam" id="PF13414">
    <property type="entry name" value="TPR_11"/>
    <property type="match status" value="1"/>
</dbReference>
<keyword evidence="1" id="KW-0677">Repeat</keyword>
<gene>
    <name evidence="4" type="primary">bepA_4</name>
    <name evidence="4" type="ORF">GALL_17970</name>
</gene>
<dbReference type="Pfam" id="PF00515">
    <property type="entry name" value="TPR_1"/>
    <property type="match status" value="1"/>
</dbReference>
<dbReference type="Gene3D" id="1.25.40.10">
    <property type="entry name" value="Tetratricopeptide repeat domain"/>
    <property type="match status" value="2"/>
</dbReference>
<protein>
    <submittedName>
        <fullName evidence="4">Beta-barrel assembly-enhancing protease</fullName>
    </submittedName>
</protein>
<evidence type="ECO:0000256" key="2">
    <source>
        <dbReference type="ARBA" id="ARBA00022803"/>
    </source>
</evidence>
<dbReference type="InterPro" id="IPR011990">
    <property type="entry name" value="TPR-like_helical_dom_sf"/>
</dbReference>
<keyword evidence="4" id="KW-0378">Hydrolase</keyword>
<proteinExistence type="predicted"/>
<dbReference type="PANTHER" id="PTHR44943:SF8">
    <property type="entry name" value="TPR REPEAT-CONTAINING PROTEIN MJ0263"/>
    <property type="match status" value="1"/>
</dbReference>
<dbReference type="PROSITE" id="PS50293">
    <property type="entry name" value="TPR_REGION"/>
    <property type="match status" value="2"/>
</dbReference>
<sequence>MNTRLKILPAACCFALLSACATNKPVSLNQNVNHDTASWSVAPMATRTSNDSLASMYQIGRYYQGQNRYELAIAAYQRVLAADDGFVEARNGLGVVYSRQGKYREAIEAFQAAIKQAPKAAHIYNNLGYAYYLQGQYTKSVLTLEQATELDPTNLRALNNLGLAYAKKGNNPESVQSFSEAANVAGTHQQSATPMSNASTQIVPLTNVAGITVKPADTIQKEEQETLTLPKDRGVIRPASAVTEVADFEHRVKLVQVSPNVYELDERQHQPSSIPATSVLDSKPISITKVEVANGNGINGMAAKVGKFLRTQGYQAIRLTNQKPFQIHMTQIQYREGYLSEAQILKLSLPESPELVLRNDLRADIGVRLVLGKDIVTSTASFDIKRPAFRLASNEP</sequence>
<evidence type="ECO:0000259" key="3">
    <source>
        <dbReference type="Pfam" id="PF13399"/>
    </source>
</evidence>
<dbReference type="SUPFAM" id="SSF48452">
    <property type="entry name" value="TPR-like"/>
    <property type="match status" value="1"/>
</dbReference>
<dbReference type="Gene3D" id="3.30.70.2390">
    <property type="match status" value="1"/>
</dbReference>
<dbReference type="AlphaFoldDB" id="A0A1J5TBT1"/>
<reference evidence="4" key="1">
    <citation type="submission" date="2016-10" db="EMBL/GenBank/DDBJ databases">
        <title>Sequence of Gallionella enrichment culture.</title>
        <authorList>
            <person name="Poehlein A."/>
            <person name="Muehling M."/>
            <person name="Daniel R."/>
        </authorList>
    </citation>
    <scope>NUCLEOTIDE SEQUENCE</scope>
</reference>
<feature type="domain" description="LytR/CpsA/Psr regulator C-terminal" evidence="3">
    <location>
        <begin position="288"/>
        <end position="374"/>
    </location>
</feature>
<dbReference type="GO" id="GO:0008233">
    <property type="term" value="F:peptidase activity"/>
    <property type="evidence" value="ECO:0007669"/>
    <property type="project" value="UniProtKB-KW"/>
</dbReference>
<dbReference type="PROSITE" id="PS50005">
    <property type="entry name" value="TPR"/>
    <property type="match status" value="4"/>
</dbReference>
<comment type="caution">
    <text evidence="4">The sequence shown here is derived from an EMBL/GenBank/DDBJ whole genome shotgun (WGS) entry which is preliminary data.</text>
</comment>
<dbReference type="EMBL" id="MLJW01000004">
    <property type="protein sequence ID" value="OIR17579.1"/>
    <property type="molecule type" value="Genomic_DNA"/>
</dbReference>
<dbReference type="SMART" id="SM00028">
    <property type="entry name" value="TPR"/>
    <property type="match status" value="4"/>
</dbReference>
<dbReference type="Pfam" id="PF13399">
    <property type="entry name" value="LytR_C"/>
    <property type="match status" value="1"/>
</dbReference>
<keyword evidence="2" id="KW-0802">TPR repeat</keyword>
<evidence type="ECO:0000256" key="1">
    <source>
        <dbReference type="ARBA" id="ARBA00022737"/>
    </source>
</evidence>
<accession>A0A1J5TBT1</accession>
<dbReference type="Pfam" id="PF13181">
    <property type="entry name" value="TPR_8"/>
    <property type="match status" value="1"/>
</dbReference>
<dbReference type="PANTHER" id="PTHR44943">
    <property type="entry name" value="CELLULOSE SYNTHASE OPERON PROTEIN C"/>
    <property type="match status" value="1"/>
</dbReference>
<keyword evidence="4" id="KW-0645">Protease</keyword>
<dbReference type="InterPro" id="IPR051685">
    <property type="entry name" value="Ycf3/AcsC/BcsC/TPR_MFPF"/>
</dbReference>
<evidence type="ECO:0000313" key="4">
    <source>
        <dbReference type="EMBL" id="OIR17579.1"/>
    </source>
</evidence>
<dbReference type="InterPro" id="IPR027381">
    <property type="entry name" value="LytR/CpsA/Psr_C"/>
</dbReference>
<organism evidence="4">
    <name type="scientific">mine drainage metagenome</name>
    <dbReference type="NCBI Taxonomy" id="410659"/>
    <lineage>
        <taxon>unclassified sequences</taxon>
        <taxon>metagenomes</taxon>
        <taxon>ecological metagenomes</taxon>
    </lineage>
</organism>
<dbReference type="PROSITE" id="PS51257">
    <property type="entry name" value="PROKAR_LIPOPROTEIN"/>
    <property type="match status" value="1"/>
</dbReference>
<name>A0A1J5TBT1_9ZZZZ</name>
<dbReference type="InterPro" id="IPR019734">
    <property type="entry name" value="TPR_rpt"/>
</dbReference>
<dbReference type="GO" id="GO:0006508">
    <property type="term" value="P:proteolysis"/>
    <property type="evidence" value="ECO:0007669"/>
    <property type="project" value="UniProtKB-KW"/>
</dbReference>